<evidence type="ECO:0000313" key="1">
    <source>
        <dbReference type="EMBL" id="OOK82203.1"/>
    </source>
</evidence>
<name>A0A1V3XZY1_MYCKA</name>
<protein>
    <submittedName>
        <fullName evidence="2">Uncharacterized protein</fullName>
    </submittedName>
</protein>
<dbReference type="EMBL" id="MVBM01000001">
    <property type="protein sequence ID" value="OOK82203.1"/>
    <property type="molecule type" value="Genomic_DNA"/>
</dbReference>
<evidence type="ECO:0000313" key="4">
    <source>
        <dbReference type="Proteomes" id="UP000189229"/>
    </source>
</evidence>
<dbReference type="AlphaFoldDB" id="A0A1V3XZY1"/>
<comment type="caution">
    <text evidence="2">The sequence shown here is derived from an EMBL/GenBank/DDBJ whole genome shotgun (WGS) entry which is preliminary data.</text>
</comment>
<organism evidence="2 3">
    <name type="scientific">Mycobacterium kansasii</name>
    <dbReference type="NCBI Taxonomy" id="1768"/>
    <lineage>
        <taxon>Bacteria</taxon>
        <taxon>Bacillati</taxon>
        <taxon>Actinomycetota</taxon>
        <taxon>Actinomycetes</taxon>
        <taxon>Mycobacteriales</taxon>
        <taxon>Mycobacteriaceae</taxon>
        <taxon>Mycobacterium</taxon>
    </lineage>
</organism>
<gene>
    <name evidence="2" type="ORF">BZL29_0951</name>
    <name evidence="1" type="ORF">BZL30_0950</name>
</gene>
<accession>A0A1V3XZY1</accession>
<evidence type="ECO:0000313" key="3">
    <source>
        <dbReference type="Proteomes" id="UP000188532"/>
    </source>
</evidence>
<dbReference type="Proteomes" id="UP000189229">
    <property type="component" value="Unassembled WGS sequence"/>
</dbReference>
<reference evidence="3 4" key="1">
    <citation type="submission" date="2017-02" db="EMBL/GenBank/DDBJ databases">
        <title>Complete genome sequences of Mycobacterium kansasii strains isolated from rhesus macaques.</title>
        <authorList>
            <person name="Panda A."/>
            <person name="Nagaraj S."/>
            <person name="Zhao X."/>
            <person name="Tettelin H."/>
            <person name="Detolla L.J."/>
        </authorList>
    </citation>
    <scope>NUCLEOTIDE SEQUENCE [LARGE SCALE GENOMIC DNA]</scope>
    <source>
        <strain evidence="2 3">11-3469</strain>
        <strain evidence="1 4">11-3813</strain>
    </source>
</reference>
<dbReference type="EMBL" id="MVBN01000001">
    <property type="protein sequence ID" value="OOK84632.1"/>
    <property type="molecule type" value="Genomic_DNA"/>
</dbReference>
<proteinExistence type="predicted"/>
<evidence type="ECO:0000313" key="2">
    <source>
        <dbReference type="EMBL" id="OOK84632.1"/>
    </source>
</evidence>
<sequence length="47" mass="5564">MTDRRKWGWAREVFVTQTVSRQVHHRATVRWCRADNSSAVHGRHMCG</sequence>
<dbReference type="Proteomes" id="UP000188532">
    <property type="component" value="Unassembled WGS sequence"/>
</dbReference>